<accession>A0A7S0WL53</accession>
<feature type="region of interest" description="Disordered" evidence="8">
    <location>
        <begin position="456"/>
        <end position="476"/>
    </location>
</feature>
<name>A0A7S0WL53_9CHLO</name>
<dbReference type="Pfam" id="PF07714">
    <property type="entry name" value="PK_Tyr_Ser-Thr"/>
    <property type="match status" value="1"/>
</dbReference>
<dbReference type="InterPro" id="IPR000719">
    <property type="entry name" value="Prot_kinase_dom"/>
</dbReference>
<evidence type="ECO:0000256" key="1">
    <source>
        <dbReference type="ARBA" id="ARBA00022527"/>
    </source>
</evidence>
<evidence type="ECO:0000256" key="2">
    <source>
        <dbReference type="ARBA" id="ARBA00022679"/>
    </source>
</evidence>
<dbReference type="Gene3D" id="3.30.200.20">
    <property type="entry name" value="Phosphorylase Kinase, domain 1"/>
    <property type="match status" value="1"/>
</dbReference>
<gene>
    <name evidence="10" type="ORF">CLEI1391_LOCUS4642</name>
</gene>
<keyword evidence="5 6" id="KW-0067">ATP-binding</keyword>
<dbReference type="AlphaFoldDB" id="A0A7S0WL53"/>
<dbReference type="InterPro" id="IPR001245">
    <property type="entry name" value="Ser-Thr/Tyr_kinase_cat_dom"/>
</dbReference>
<evidence type="ECO:0000256" key="7">
    <source>
        <dbReference type="RuleBase" id="RU000304"/>
    </source>
</evidence>
<dbReference type="InterPro" id="IPR008271">
    <property type="entry name" value="Ser/Thr_kinase_AS"/>
</dbReference>
<evidence type="ECO:0000256" key="3">
    <source>
        <dbReference type="ARBA" id="ARBA00022741"/>
    </source>
</evidence>
<reference evidence="10" key="1">
    <citation type="submission" date="2021-01" db="EMBL/GenBank/DDBJ databases">
        <authorList>
            <person name="Corre E."/>
            <person name="Pelletier E."/>
            <person name="Niang G."/>
            <person name="Scheremetjew M."/>
            <person name="Finn R."/>
            <person name="Kale V."/>
            <person name="Holt S."/>
            <person name="Cochrane G."/>
            <person name="Meng A."/>
            <person name="Brown T."/>
            <person name="Cohen L."/>
        </authorList>
    </citation>
    <scope>NUCLEOTIDE SEQUENCE</scope>
    <source>
        <strain evidence="10">SAG 11-49</strain>
    </source>
</reference>
<dbReference type="SUPFAM" id="SSF56112">
    <property type="entry name" value="Protein kinase-like (PK-like)"/>
    <property type="match status" value="1"/>
</dbReference>
<dbReference type="PRINTS" id="PR00109">
    <property type="entry name" value="TYRKINASE"/>
</dbReference>
<evidence type="ECO:0000256" key="5">
    <source>
        <dbReference type="ARBA" id="ARBA00022840"/>
    </source>
</evidence>
<dbReference type="SMART" id="SM00220">
    <property type="entry name" value="S_TKc"/>
    <property type="match status" value="1"/>
</dbReference>
<sequence length="476" mass="51084">MPSSTRAQAVEDLKEYTVCKQSFVVPVQELLGDLKLTAQLGAGGFSTVYQGLWRNTTSCAVKVFATPVPNAAELGGLDLSNSSGAITTDGRGSSAPLHANLLEALPLQVAAETLLSKDLSHPNVVQTYTYAVRPVMGDKTTAGEEGPGASITMSETHEFLETKEGGVTSWEVRLVIEFCDKGSLRDALNRGVFVTAESRVNMVWVVETALDVARAMLHLHCNNVLHADLKARNVMLSSAGNEGRGLRCKVADFGLAVRMEHTETHMSGMFQGTLTHMAPEILLEGRMSKAADMYAFGITLWELYTSQRPFHGMPKALLGHQITREHRRPAFPANTPADYKDLAERCWAPAPGQRPGFKEVLDALLAMREAHKGITPALSAYALGPESGLEVVESAGAQVPGNTRAGSSADAGSVTLEGSTLASMVNPAYETMTEEDYLGQTVVAAYSAHPAMPAIGEHTEMGEEEEEEEEQAPAKK</sequence>
<dbReference type="InterPro" id="IPR011009">
    <property type="entry name" value="Kinase-like_dom_sf"/>
</dbReference>
<keyword evidence="2" id="KW-0808">Transferase</keyword>
<dbReference type="GO" id="GO:0005524">
    <property type="term" value="F:ATP binding"/>
    <property type="evidence" value="ECO:0007669"/>
    <property type="project" value="UniProtKB-UniRule"/>
</dbReference>
<dbReference type="PANTHER" id="PTHR44329">
    <property type="entry name" value="SERINE/THREONINE-PROTEIN KINASE TNNI3K-RELATED"/>
    <property type="match status" value="1"/>
</dbReference>
<keyword evidence="1 7" id="KW-0723">Serine/threonine-protein kinase</keyword>
<dbReference type="GO" id="GO:0004674">
    <property type="term" value="F:protein serine/threonine kinase activity"/>
    <property type="evidence" value="ECO:0007669"/>
    <property type="project" value="UniProtKB-KW"/>
</dbReference>
<evidence type="ECO:0000259" key="9">
    <source>
        <dbReference type="PROSITE" id="PS50011"/>
    </source>
</evidence>
<evidence type="ECO:0000256" key="4">
    <source>
        <dbReference type="ARBA" id="ARBA00022777"/>
    </source>
</evidence>
<dbReference type="InterPro" id="IPR017441">
    <property type="entry name" value="Protein_kinase_ATP_BS"/>
</dbReference>
<evidence type="ECO:0000256" key="8">
    <source>
        <dbReference type="SAM" id="MobiDB-lite"/>
    </source>
</evidence>
<dbReference type="InterPro" id="IPR051681">
    <property type="entry name" value="Ser/Thr_Kinases-Pseudokinases"/>
</dbReference>
<dbReference type="PROSITE" id="PS50011">
    <property type="entry name" value="PROTEIN_KINASE_DOM"/>
    <property type="match status" value="1"/>
</dbReference>
<evidence type="ECO:0000256" key="6">
    <source>
        <dbReference type="PROSITE-ProRule" id="PRU10141"/>
    </source>
</evidence>
<keyword evidence="4" id="KW-0418">Kinase</keyword>
<comment type="similarity">
    <text evidence="7">Belongs to the protein kinase superfamily.</text>
</comment>
<dbReference type="PANTHER" id="PTHR44329:SF214">
    <property type="entry name" value="PROTEIN KINASE DOMAIN-CONTAINING PROTEIN"/>
    <property type="match status" value="1"/>
</dbReference>
<organism evidence="10">
    <name type="scientific">Chlamydomonas leiostraca</name>
    <dbReference type="NCBI Taxonomy" id="1034604"/>
    <lineage>
        <taxon>Eukaryota</taxon>
        <taxon>Viridiplantae</taxon>
        <taxon>Chlorophyta</taxon>
        <taxon>core chlorophytes</taxon>
        <taxon>Chlorophyceae</taxon>
        <taxon>CS clade</taxon>
        <taxon>Chlamydomonadales</taxon>
        <taxon>Chlamydomonadaceae</taxon>
        <taxon>Chlamydomonas</taxon>
    </lineage>
</organism>
<keyword evidence="3 6" id="KW-0547">Nucleotide-binding</keyword>
<feature type="binding site" evidence="6">
    <location>
        <position position="62"/>
    </location>
    <ligand>
        <name>ATP</name>
        <dbReference type="ChEBI" id="CHEBI:30616"/>
    </ligand>
</feature>
<proteinExistence type="inferred from homology"/>
<protein>
    <recommendedName>
        <fullName evidence="9">Protein kinase domain-containing protein</fullName>
    </recommendedName>
</protein>
<dbReference type="EMBL" id="HBFB01008211">
    <property type="protein sequence ID" value="CAD8671325.1"/>
    <property type="molecule type" value="Transcribed_RNA"/>
</dbReference>
<evidence type="ECO:0000313" key="10">
    <source>
        <dbReference type="EMBL" id="CAD8671325.1"/>
    </source>
</evidence>
<dbReference type="PROSITE" id="PS00108">
    <property type="entry name" value="PROTEIN_KINASE_ST"/>
    <property type="match status" value="1"/>
</dbReference>
<dbReference type="PROSITE" id="PS00107">
    <property type="entry name" value="PROTEIN_KINASE_ATP"/>
    <property type="match status" value="1"/>
</dbReference>
<dbReference type="Gene3D" id="1.10.510.10">
    <property type="entry name" value="Transferase(Phosphotransferase) domain 1"/>
    <property type="match status" value="1"/>
</dbReference>
<feature type="compositionally biased region" description="Acidic residues" evidence="8">
    <location>
        <begin position="462"/>
        <end position="476"/>
    </location>
</feature>
<feature type="domain" description="Protein kinase" evidence="9">
    <location>
        <begin position="34"/>
        <end position="374"/>
    </location>
</feature>